<evidence type="ECO:0000256" key="6">
    <source>
        <dbReference type="ARBA" id="ARBA00022967"/>
    </source>
</evidence>
<dbReference type="EMBL" id="JAAYEE010000253">
    <property type="protein sequence ID" value="NLW36446.1"/>
    <property type="molecule type" value="Genomic_DNA"/>
</dbReference>
<sequence>MTNPVSIIKGAVSLIIGLGVTIKAFFRPVVTCQYPREVVTIPPRFRGHTKLVGDDENPDRTRCIVCGMCERNCPSGAIRKVEGEKREGEKKKVATAYILDFTTCSQCGICVEVCPTDALAFSDDYNVAGYSRENCHFDLVKEYEKRKATR</sequence>
<dbReference type="EC" id="7.1.1.-" evidence="12"/>
<evidence type="ECO:0000256" key="3">
    <source>
        <dbReference type="ARBA" id="ARBA00022719"/>
    </source>
</evidence>
<feature type="transmembrane region" description="Helical" evidence="13">
    <location>
        <begin position="6"/>
        <end position="26"/>
    </location>
</feature>
<keyword evidence="13" id="KW-1133">Transmembrane helix</keyword>
<comment type="catalytic activity">
    <reaction evidence="12">
        <text>a quinone + NADH + 5 H(+)(in) = a quinol + NAD(+) + 4 H(+)(out)</text>
        <dbReference type="Rhea" id="RHEA:57888"/>
        <dbReference type="ChEBI" id="CHEBI:15378"/>
        <dbReference type="ChEBI" id="CHEBI:24646"/>
        <dbReference type="ChEBI" id="CHEBI:57540"/>
        <dbReference type="ChEBI" id="CHEBI:57945"/>
        <dbReference type="ChEBI" id="CHEBI:132124"/>
    </reaction>
</comment>
<feature type="binding site" evidence="12">
    <location>
        <position position="107"/>
    </location>
    <ligand>
        <name>[4Fe-4S] cluster</name>
        <dbReference type="ChEBI" id="CHEBI:49883"/>
        <label>2</label>
    </ligand>
</feature>
<comment type="function">
    <text evidence="12">NDH-1 shuttles electrons from NADH, via FMN and iron-sulfur (Fe-S) centers, to quinones in the respiratory chain. The immediate electron acceptor for the enzyme in this species is believed to be ubiquinone. Couples the redox reaction to proton translocation (for every two electrons transferred, four hydrogen ions are translocated across the cytoplasmic membrane), and thus conserves the redox energy in a proton gradient.</text>
</comment>
<dbReference type="GO" id="GO:0050136">
    <property type="term" value="F:NADH dehydrogenase (quinone) (non-electrogenic) activity"/>
    <property type="evidence" value="ECO:0007669"/>
    <property type="project" value="UniProtKB-UniRule"/>
</dbReference>
<evidence type="ECO:0000256" key="7">
    <source>
        <dbReference type="ARBA" id="ARBA00023004"/>
    </source>
</evidence>
<evidence type="ECO:0000256" key="8">
    <source>
        <dbReference type="ARBA" id="ARBA00023014"/>
    </source>
</evidence>
<comment type="caution">
    <text evidence="15">The sequence shown here is derived from an EMBL/GenBank/DDBJ whole genome shotgun (WGS) entry which is preliminary data.</text>
</comment>
<keyword evidence="9 12" id="KW-0520">NAD</keyword>
<dbReference type="PROSITE" id="PS51379">
    <property type="entry name" value="4FE4S_FER_2"/>
    <property type="match status" value="2"/>
</dbReference>
<reference evidence="15" key="2">
    <citation type="submission" date="2020-01" db="EMBL/GenBank/DDBJ databases">
        <authorList>
            <person name="Campanaro S."/>
        </authorList>
    </citation>
    <scope>NUCLEOTIDE SEQUENCE</scope>
    <source>
        <strain evidence="15">AS06rmzACSIP_7</strain>
    </source>
</reference>
<keyword evidence="3 12" id="KW-0874">Quinone</keyword>
<feature type="binding site" evidence="12">
    <location>
        <position position="69"/>
    </location>
    <ligand>
        <name>[4Fe-4S] cluster</name>
        <dbReference type="ChEBI" id="CHEBI:49883"/>
        <label>1</label>
    </ligand>
</feature>
<evidence type="ECO:0000256" key="1">
    <source>
        <dbReference type="ARBA" id="ARBA00022475"/>
    </source>
</evidence>
<feature type="binding site" evidence="12">
    <location>
        <position position="110"/>
    </location>
    <ligand>
        <name>[4Fe-4S] cluster</name>
        <dbReference type="ChEBI" id="CHEBI:49883"/>
        <label>2</label>
    </ligand>
</feature>
<dbReference type="HAMAP" id="MF_01351">
    <property type="entry name" value="NDH1_NuoI"/>
    <property type="match status" value="1"/>
</dbReference>
<reference evidence="15" key="1">
    <citation type="journal article" date="2020" name="Biotechnol. Biofuels">
        <title>New insights from the biogas microbiome by comprehensive genome-resolved metagenomics of nearly 1600 species originating from multiple anaerobic digesters.</title>
        <authorList>
            <person name="Campanaro S."/>
            <person name="Treu L."/>
            <person name="Rodriguez-R L.M."/>
            <person name="Kovalovszki A."/>
            <person name="Ziels R.M."/>
            <person name="Maus I."/>
            <person name="Zhu X."/>
            <person name="Kougias P.G."/>
            <person name="Basile A."/>
            <person name="Luo G."/>
            <person name="Schluter A."/>
            <person name="Konstantinidis K.T."/>
            <person name="Angelidaki I."/>
        </authorList>
    </citation>
    <scope>NUCLEOTIDE SEQUENCE</scope>
    <source>
        <strain evidence="15">AS06rmzACSIP_7</strain>
    </source>
</reference>
<organism evidence="15 16">
    <name type="scientific">Syntrophorhabdus aromaticivorans</name>
    <dbReference type="NCBI Taxonomy" id="328301"/>
    <lineage>
        <taxon>Bacteria</taxon>
        <taxon>Pseudomonadati</taxon>
        <taxon>Thermodesulfobacteriota</taxon>
        <taxon>Syntrophorhabdia</taxon>
        <taxon>Syntrophorhabdales</taxon>
        <taxon>Syntrophorhabdaceae</taxon>
        <taxon>Syntrophorhabdus</taxon>
    </lineage>
</organism>
<evidence type="ECO:0000256" key="10">
    <source>
        <dbReference type="ARBA" id="ARBA00023075"/>
    </source>
</evidence>
<keyword evidence="8 12" id="KW-0411">Iron-sulfur</keyword>
<dbReference type="InterPro" id="IPR017900">
    <property type="entry name" value="4Fe4S_Fe_S_CS"/>
</dbReference>
<accession>A0A971M777</accession>
<keyword evidence="2 12" id="KW-0004">4Fe-4S</keyword>
<protein>
    <recommendedName>
        <fullName evidence="12">NADH-quinone oxidoreductase subunit I</fullName>
        <ecNumber evidence="12">7.1.1.-</ecNumber>
    </recommendedName>
    <alternativeName>
        <fullName evidence="12">NADH dehydrogenase I subunit I</fullName>
    </alternativeName>
    <alternativeName>
        <fullName evidence="12">NDH-1 subunit I</fullName>
    </alternativeName>
</protein>
<dbReference type="GO" id="GO:0051539">
    <property type="term" value="F:4 iron, 4 sulfur cluster binding"/>
    <property type="evidence" value="ECO:0007669"/>
    <property type="project" value="UniProtKB-KW"/>
</dbReference>
<evidence type="ECO:0000256" key="4">
    <source>
        <dbReference type="ARBA" id="ARBA00022723"/>
    </source>
</evidence>
<feature type="binding site" evidence="12">
    <location>
        <position position="104"/>
    </location>
    <ligand>
        <name>[4Fe-4S] cluster</name>
        <dbReference type="ChEBI" id="CHEBI:49883"/>
        <label>2</label>
    </ligand>
</feature>
<dbReference type="GO" id="GO:0005506">
    <property type="term" value="F:iron ion binding"/>
    <property type="evidence" value="ECO:0007669"/>
    <property type="project" value="UniProtKB-UniRule"/>
</dbReference>
<comment type="subunit">
    <text evidence="12">NDH-1 is composed of 14 different subunits. Subunits NuoA, H, J, K, L, M, N constitute the membrane sector of the complex.</text>
</comment>
<keyword evidence="7 12" id="KW-0408">Iron</keyword>
<feature type="binding site" evidence="12">
    <location>
        <position position="63"/>
    </location>
    <ligand>
        <name>[4Fe-4S] cluster</name>
        <dbReference type="ChEBI" id="CHEBI:49883"/>
        <label>1</label>
    </ligand>
</feature>
<keyword evidence="1 12" id="KW-1003">Cell membrane</keyword>
<feature type="binding site" evidence="12">
    <location>
        <position position="73"/>
    </location>
    <ligand>
        <name>[4Fe-4S] cluster</name>
        <dbReference type="ChEBI" id="CHEBI:49883"/>
        <label>2</label>
    </ligand>
</feature>
<feature type="domain" description="4Fe-4S ferredoxin-type" evidence="14">
    <location>
        <begin position="54"/>
        <end position="83"/>
    </location>
</feature>
<feature type="binding site" evidence="12">
    <location>
        <position position="66"/>
    </location>
    <ligand>
        <name>[4Fe-4S] cluster</name>
        <dbReference type="ChEBI" id="CHEBI:49883"/>
        <label>1</label>
    </ligand>
</feature>
<evidence type="ECO:0000259" key="14">
    <source>
        <dbReference type="PROSITE" id="PS51379"/>
    </source>
</evidence>
<name>A0A971M777_9BACT</name>
<evidence type="ECO:0000256" key="11">
    <source>
        <dbReference type="ARBA" id="ARBA00023136"/>
    </source>
</evidence>
<evidence type="ECO:0000256" key="2">
    <source>
        <dbReference type="ARBA" id="ARBA00022485"/>
    </source>
</evidence>
<evidence type="ECO:0000256" key="9">
    <source>
        <dbReference type="ARBA" id="ARBA00023027"/>
    </source>
</evidence>
<keyword evidence="13" id="KW-0812">Transmembrane</keyword>
<dbReference type="Pfam" id="PF12838">
    <property type="entry name" value="Fer4_7"/>
    <property type="match status" value="1"/>
</dbReference>
<dbReference type="GO" id="GO:0005886">
    <property type="term" value="C:plasma membrane"/>
    <property type="evidence" value="ECO:0007669"/>
    <property type="project" value="UniProtKB-SubCell"/>
</dbReference>
<dbReference type="PANTHER" id="PTHR10849">
    <property type="entry name" value="NADH DEHYDROGENASE UBIQUINONE IRON-SULFUR PROTEIN 8, MITOCHONDRIAL"/>
    <property type="match status" value="1"/>
</dbReference>
<comment type="cofactor">
    <cofactor evidence="12">
        <name>[4Fe-4S] cluster</name>
        <dbReference type="ChEBI" id="CHEBI:49883"/>
    </cofactor>
    <text evidence="12">Binds 2 [4Fe-4S] clusters per subunit.</text>
</comment>
<keyword evidence="11 12" id="KW-0472">Membrane</keyword>
<evidence type="ECO:0000256" key="5">
    <source>
        <dbReference type="ARBA" id="ARBA00022737"/>
    </source>
</evidence>
<dbReference type="Gene3D" id="3.30.70.3270">
    <property type="match status" value="1"/>
</dbReference>
<evidence type="ECO:0000256" key="13">
    <source>
        <dbReference type="SAM" id="Phobius"/>
    </source>
</evidence>
<dbReference type="SUPFAM" id="SSF54862">
    <property type="entry name" value="4Fe-4S ferredoxins"/>
    <property type="match status" value="1"/>
</dbReference>
<feature type="domain" description="4Fe-4S ferredoxin-type" evidence="14">
    <location>
        <begin position="95"/>
        <end position="124"/>
    </location>
</feature>
<keyword evidence="4 12" id="KW-0479">Metal-binding</keyword>
<dbReference type="GO" id="GO:0048038">
    <property type="term" value="F:quinone binding"/>
    <property type="evidence" value="ECO:0007669"/>
    <property type="project" value="UniProtKB-KW"/>
</dbReference>
<comment type="subcellular location">
    <subcellularLocation>
        <location evidence="12">Cell membrane</location>
        <topology evidence="12">Peripheral membrane protein</topology>
    </subcellularLocation>
</comment>
<evidence type="ECO:0000313" key="15">
    <source>
        <dbReference type="EMBL" id="NLW36446.1"/>
    </source>
</evidence>
<comment type="similarity">
    <text evidence="12">Belongs to the complex I 23 kDa subunit family.</text>
</comment>
<dbReference type="InterPro" id="IPR017896">
    <property type="entry name" value="4Fe4S_Fe-S-bd"/>
</dbReference>
<dbReference type="PROSITE" id="PS00198">
    <property type="entry name" value="4FE4S_FER_1"/>
    <property type="match status" value="2"/>
</dbReference>
<dbReference type="InterPro" id="IPR010226">
    <property type="entry name" value="NADH_quinone_OxRdtase_chainI"/>
</dbReference>
<dbReference type="AlphaFoldDB" id="A0A971M777"/>
<keyword evidence="10 12" id="KW-0830">Ubiquinone</keyword>
<dbReference type="Proteomes" id="UP000777265">
    <property type="component" value="Unassembled WGS sequence"/>
</dbReference>
<dbReference type="PANTHER" id="PTHR10849:SF24">
    <property type="entry name" value="NADH-QUINONE OXIDOREDUCTASE SUBUNIT I 2"/>
    <property type="match status" value="1"/>
</dbReference>
<evidence type="ECO:0000313" key="16">
    <source>
        <dbReference type="Proteomes" id="UP000777265"/>
    </source>
</evidence>
<proteinExistence type="inferred from homology"/>
<keyword evidence="6 12" id="KW-1278">Translocase</keyword>
<evidence type="ECO:0000256" key="12">
    <source>
        <dbReference type="HAMAP-Rule" id="MF_01351"/>
    </source>
</evidence>
<gene>
    <name evidence="12" type="primary">nuoI</name>
    <name evidence="15" type="ORF">GXY80_13380</name>
</gene>
<keyword evidence="5" id="KW-0677">Repeat</keyword>
<feature type="binding site" evidence="12">
    <location>
        <position position="114"/>
    </location>
    <ligand>
        <name>[4Fe-4S] cluster</name>
        <dbReference type="ChEBI" id="CHEBI:49883"/>
        <label>1</label>
    </ligand>
</feature>